<dbReference type="EMBL" id="CP025003">
    <property type="protein sequence ID" value="ATZ94133.1"/>
    <property type="molecule type" value="Genomic_DNA"/>
</dbReference>
<dbReference type="RefSeq" id="WP_100849381.1">
    <property type="nucleotide sequence ID" value="NZ_BMJF01000001.1"/>
</dbReference>
<sequence>MDIFEYFCNKWQDKGAQSLGNKFYNSLDLNDISHGINALEEMRQDVTIAECISILAPEAWFALDVHINLLNEVRVGTKPQATQCEALGQKLSRAGSYLFASQPIDTYRKLYDHFDAYLKAATPSARELSSILFATPAVTTSSVQAPDPYEKALQLISSDKPVLLPAFVAARSILALESLPVTDLSKDKTGDYIKLALEKGSAYVASKGLGAVIGTVSPLTSGGMVLAPWMALSSFSGYMEKQSRLYDMLEIITPLQITNETVKDGLKTAIHDIDIGAMKSAFSVTPFGVLFTAYDGIKKCAELINFKAKDHQKLAESLLTLAKSWNDKSLNRLMCLMLLSNLSKNIGDVITVLCHPDSHAAAKDVAGWLEP</sequence>
<dbReference type="Proteomes" id="UP000231901">
    <property type="component" value="Chromosome"/>
</dbReference>
<name>A0A2K8QKV2_9GAMM</name>
<evidence type="ECO:0000313" key="1">
    <source>
        <dbReference type="EMBL" id="ATZ94133.1"/>
    </source>
</evidence>
<dbReference type="KEGG" id="dfn:CVE23_09260"/>
<evidence type="ECO:0000313" key="2">
    <source>
        <dbReference type="Proteomes" id="UP000231901"/>
    </source>
</evidence>
<proteinExistence type="predicted"/>
<dbReference type="AlphaFoldDB" id="A0A2K8QKV2"/>
<organism evidence="1 2">
    <name type="scientific">Dickeya fangzhongdai</name>
    <dbReference type="NCBI Taxonomy" id="1778540"/>
    <lineage>
        <taxon>Bacteria</taxon>
        <taxon>Pseudomonadati</taxon>
        <taxon>Pseudomonadota</taxon>
        <taxon>Gammaproteobacteria</taxon>
        <taxon>Enterobacterales</taxon>
        <taxon>Pectobacteriaceae</taxon>
        <taxon>Dickeya</taxon>
    </lineage>
</organism>
<reference evidence="2" key="1">
    <citation type="journal article" date="2018" name="Genome Announc.">
        <title>Complete genome sequence of a Dickeya fangzhongdai type strain causing bleeding canker of pear tree trunks.</title>
        <authorList>
            <person name="Zhao Y."/>
            <person name="Tian Y."/>
            <person name="Li X."/>
            <person name="Hu B."/>
        </authorList>
    </citation>
    <scope>NUCLEOTIDE SEQUENCE [LARGE SCALE GENOMIC DNA]</scope>
    <source>
        <strain evidence="2">DSM 101947</strain>
    </source>
</reference>
<accession>A0A2K8QKV2</accession>
<protein>
    <submittedName>
        <fullName evidence="1">Uncharacterized protein</fullName>
    </submittedName>
</protein>
<gene>
    <name evidence="1" type="ORF">CVE23_09260</name>
</gene>
<keyword evidence="2" id="KW-1185">Reference proteome</keyword>